<name>A0A8D9M755_BRACM</name>
<feature type="region of interest" description="Disordered" evidence="1">
    <location>
        <begin position="45"/>
        <end position="109"/>
    </location>
</feature>
<dbReference type="AlphaFoldDB" id="A0A8D9M755"/>
<accession>A0A8D9M755</accession>
<dbReference type="Gramene" id="A07p06270.2_BraZ1">
    <property type="protein sequence ID" value="A07p06270.2_BraZ1.CDS"/>
    <property type="gene ID" value="A07g06270.2_BraZ1"/>
</dbReference>
<evidence type="ECO:0000313" key="2">
    <source>
        <dbReference type="EMBL" id="CAG7900983.1"/>
    </source>
</evidence>
<feature type="compositionally biased region" description="Basic and acidic residues" evidence="1">
    <location>
        <begin position="222"/>
        <end position="266"/>
    </location>
</feature>
<feature type="region of interest" description="Disordered" evidence="1">
    <location>
        <begin position="195"/>
        <end position="266"/>
    </location>
</feature>
<feature type="non-terminal residue" evidence="2">
    <location>
        <position position="1"/>
    </location>
</feature>
<reference evidence="2 3" key="1">
    <citation type="submission" date="2021-07" db="EMBL/GenBank/DDBJ databases">
        <authorList>
            <consortium name="Genoscope - CEA"/>
            <person name="William W."/>
        </authorList>
    </citation>
    <scope>NUCLEOTIDE SEQUENCE [LARGE SCALE GENOMIC DNA]</scope>
</reference>
<dbReference type="EMBL" id="LS974623">
    <property type="protein sequence ID" value="CAG7900983.1"/>
    <property type="molecule type" value="Genomic_DNA"/>
</dbReference>
<feature type="compositionally biased region" description="Basic residues" evidence="1">
    <location>
        <begin position="48"/>
        <end position="61"/>
    </location>
</feature>
<dbReference type="Proteomes" id="UP000694005">
    <property type="component" value="Chromosome A07"/>
</dbReference>
<evidence type="ECO:0000313" key="3">
    <source>
        <dbReference type="Proteomes" id="UP000694005"/>
    </source>
</evidence>
<evidence type="ECO:0000256" key="1">
    <source>
        <dbReference type="SAM" id="MobiDB-lite"/>
    </source>
</evidence>
<organism evidence="2 3">
    <name type="scientific">Brassica campestris</name>
    <name type="common">Field mustard</name>
    <dbReference type="NCBI Taxonomy" id="3711"/>
    <lineage>
        <taxon>Eukaryota</taxon>
        <taxon>Viridiplantae</taxon>
        <taxon>Streptophyta</taxon>
        <taxon>Embryophyta</taxon>
        <taxon>Tracheophyta</taxon>
        <taxon>Spermatophyta</taxon>
        <taxon>Magnoliopsida</taxon>
        <taxon>eudicotyledons</taxon>
        <taxon>Gunneridae</taxon>
        <taxon>Pentapetalae</taxon>
        <taxon>rosids</taxon>
        <taxon>malvids</taxon>
        <taxon>Brassicales</taxon>
        <taxon>Brassicaceae</taxon>
        <taxon>Brassiceae</taxon>
        <taxon>Brassica</taxon>
    </lineage>
</organism>
<sequence length="555" mass="62723">MVLKDSIEEMFSIWLGEDDDPQLVRLIIDIHSGRFVKGLWEVQENAKGKGKGKGNEKKRMKGGVSSEAEPPTKKQKKVKTQNESEADAAGNESESDAAGKGSSEKEGSKELELENIATLTTIVNTLDIISRKFDQVDSRLEAYELDRNRPLMDQKTIDDRESGVKRALDEEFGSVDKNTDMRPLDFLVISPAKATKDDKSTKDDKAAKDPAYGRGCRRTRILKGEEADEKKKAAHADAAFKRKEKAEAKKKAAEDKKKEAEAKKKEAAAKKKVAEAKKKEAELRKKQEAELKKQNQAGSKYKKEFQEKNVRLTPKGLSTTAVSSSFVFPTVGHDGTTCMRKNVTPSSAIYDPLAHVDPMLLEKLMQHIKAIPPKPPAPPGKKEVLTADHESDFYSILIHERPWSEAEYGWVFDNNSVNAILSSANRENLPLLYPGPGELLDTTNTIWFKFLSDLSLIIPSILAEGWVHDWPTYRSIPDHFKERWFLQLAVRNTWDRKYNLTVWTHFNLVARTLFRCQMHYLKSTWAIGGDKPPWMLTRVWRISSTCLKSLVPTIL</sequence>
<protein>
    <submittedName>
        <fullName evidence="2">Uncharacterized protein</fullName>
    </submittedName>
</protein>
<gene>
    <name evidence="2" type="ORF">BRAPAZ1V2_A07P06270.2</name>
</gene>
<feature type="compositionally biased region" description="Basic and acidic residues" evidence="1">
    <location>
        <begin position="195"/>
        <end position="208"/>
    </location>
</feature>
<proteinExistence type="predicted"/>